<name>A0A370GI32_9COXI</name>
<sequence>MAYAKAEDNHIATRKRFGHWEGDTIEFRGTKEKVVTTLVERKSRMVLLIKNNLNIHER</sequence>
<dbReference type="Proteomes" id="UP000254720">
    <property type="component" value="Unassembled WGS sequence"/>
</dbReference>
<accession>A0A370GI32</accession>
<evidence type="ECO:0000313" key="1">
    <source>
        <dbReference type="EMBL" id="RDI43442.1"/>
    </source>
</evidence>
<evidence type="ECO:0000313" key="2">
    <source>
        <dbReference type="Proteomes" id="UP000254720"/>
    </source>
</evidence>
<comment type="caution">
    <text evidence="1">The sequence shown here is derived from an EMBL/GenBank/DDBJ whole genome shotgun (WGS) entry which is preliminary data.</text>
</comment>
<organism evidence="1 2">
    <name type="scientific">Aquicella lusitana</name>
    <dbReference type="NCBI Taxonomy" id="254246"/>
    <lineage>
        <taxon>Bacteria</taxon>
        <taxon>Pseudomonadati</taxon>
        <taxon>Pseudomonadota</taxon>
        <taxon>Gammaproteobacteria</taxon>
        <taxon>Legionellales</taxon>
        <taxon>Coxiellaceae</taxon>
        <taxon>Aquicella</taxon>
    </lineage>
</organism>
<gene>
    <name evidence="1" type="ORF">C8D86_11198</name>
</gene>
<keyword evidence="2" id="KW-1185">Reference proteome</keyword>
<evidence type="ECO:0008006" key="3">
    <source>
        <dbReference type="Google" id="ProtNLM"/>
    </source>
</evidence>
<protein>
    <recommendedName>
        <fullName evidence="3">Integrase-like protein</fullName>
    </recommendedName>
</protein>
<dbReference type="AlphaFoldDB" id="A0A370GI32"/>
<dbReference type="EMBL" id="QQAX01000011">
    <property type="protein sequence ID" value="RDI43442.1"/>
    <property type="molecule type" value="Genomic_DNA"/>
</dbReference>
<proteinExistence type="predicted"/>
<dbReference type="RefSeq" id="WP_172621970.1">
    <property type="nucleotide sequence ID" value="NZ_LR699114.1"/>
</dbReference>
<reference evidence="1 2" key="1">
    <citation type="submission" date="2018-07" db="EMBL/GenBank/DDBJ databases">
        <title>Genomic Encyclopedia of Type Strains, Phase IV (KMG-IV): sequencing the most valuable type-strain genomes for metagenomic binning, comparative biology and taxonomic classification.</title>
        <authorList>
            <person name="Goeker M."/>
        </authorList>
    </citation>
    <scope>NUCLEOTIDE SEQUENCE [LARGE SCALE GENOMIC DNA]</scope>
    <source>
        <strain evidence="1 2">DSM 16500</strain>
    </source>
</reference>